<dbReference type="RefSeq" id="WP_377045572.1">
    <property type="nucleotide sequence ID" value="NZ_JBHLUN010000011.1"/>
</dbReference>
<accession>A0ABV6JWH6</accession>
<sequence length="293" mass="31737">MPPIVALSHRTLYQYARPVSLGPQTVRLRPAPHARTAVLGYSLMVSPHPRSIHWLRDPAGNALARVLMGHPVDSFGLTVDLSLDLTPFNPFDFFLEPEAARWPFRYPAMLEAMLAPYRQDGPPSPAVAALLLEFGRGASGTVEVLVAANTLVNRRVAYIQRAEPGIWSPEETLEAEQGSCRDSAWLMVGLLRALGFAARFCSGYLVQLADENGGDRADLHAWAEAWLPGAGWIGLDATSGLLTAEGHVPLAAAPAPDAAMAVTGWLEPVESRFSFEMEVSRLDRGTMTASEAK</sequence>
<comment type="caution">
    <text evidence="2">The sequence shown here is derived from an EMBL/GenBank/DDBJ whole genome shotgun (WGS) entry which is preliminary data.</text>
</comment>
<dbReference type="Proteomes" id="UP001589865">
    <property type="component" value="Unassembled WGS sequence"/>
</dbReference>
<dbReference type="PANTHER" id="PTHR33490:SF1">
    <property type="entry name" value="SLL1233 PROTEIN"/>
    <property type="match status" value="1"/>
</dbReference>
<reference evidence="2 3" key="1">
    <citation type="submission" date="2024-09" db="EMBL/GenBank/DDBJ databases">
        <authorList>
            <person name="Sun Q."/>
            <person name="Mori K."/>
        </authorList>
    </citation>
    <scope>NUCLEOTIDE SEQUENCE [LARGE SCALE GENOMIC DNA]</scope>
    <source>
        <strain evidence="2 3">TBRC 5777</strain>
    </source>
</reference>
<dbReference type="InterPro" id="IPR038765">
    <property type="entry name" value="Papain-like_cys_pep_sf"/>
</dbReference>
<dbReference type="Gene3D" id="3.10.620.30">
    <property type="match status" value="1"/>
</dbReference>
<organism evidence="2 3">
    <name type="scientific">Roseomonas elaeocarpi</name>
    <dbReference type="NCBI Taxonomy" id="907779"/>
    <lineage>
        <taxon>Bacteria</taxon>
        <taxon>Pseudomonadati</taxon>
        <taxon>Pseudomonadota</taxon>
        <taxon>Alphaproteobacteria</taxon>
        <taxon>Acetobacterales</taxon>
        <taxon>Roseomonadaceae</taxon>
        <taxon>Roseomonas</taxon>
    </lineage>
</organism>
<evidence type="ECO:0000313" key="2">
    <source>
        <dbReference type="EMBL" id="MFC0409820.1"/>
    </source>
</evidence>
<dbReference type="InterPro" id="IPR002931">
    <property type="entry name" value="Transglutaminase-like"/>
</dbReference>
<dbReference type="Pfam" id="PF01841">
    <property type="entry name" value="Transglut_core"/>
    <property type="match status" value="1"/>
</dbReference>
<name>A0ABV6JWH6_9PROT</name>
<dbReference type="Pfam" id="PF08379">
    <property type="entry name" value="Bact_transglu_N"/>
    <property type="match status" value="1"/>
</dbReference>
<dbReference type="SUPFAM" id="SSF54001">
    <property type="entry name" value="Cysteine proteinases"/>
    <property type="match status" value="1"/>
</dbReference>
<gene>
    <name evidence="2" type="ORF">ACFFGY_16330</name>
</gene>
<keyword evidence="3" id="KW-1185">Reference proteome</keyword>
<protein>
    <submittedName>
        <fullName evidence="2">Transglutaminase N-terminal domain-containing protein</fullName>
    </submittedName>
</protein>
<evidence type="ECO:0000313" key="3">
    <source>
        <dbReference type="Proteomes" id="UP001589865"/>
    </source>
</evidence>
<dbReference type="PANTHER" id="PTHR33490">
    <property type="entry name" value="BLR5614 PROTEIN-RELATED"/>
    <property type="match status" value="1"/>
</dbReference>
<dbReference type="SMART" id="SM00460">
    <property type="entry name" value="TGc"/>
    <property type="match status" value="1"/>
</dbReference>
<evidence type="ECO:0000259" key="1">
    <source>
        <dbReference type="SMART" id="SM00460"/>
    </source>
</evidence>
<dbReference type="EMBL" id="JBHLUN010000011">
    <property type="protein sequence ID" value="MFC0409820.1"/>
    <property type="molecule type" value="Genomic_DNA"/>
</dbReference>
<dbReference type="InterPro" id="IPR013589">
    <property type="entry name" value="Bac_transglu_N"/>
</dbReference>
<proteinExistence type="predicted"/>
<feature type="domain" description="Transglutaminase-like" evidence="1">
    <location>
        <begin position="172"/>
        <end position="239"/>
    </location>
</feature>